<keyword evidence="1" id="KW-1133">Transmembrane helix</keyword>
<feature type="domain" description="ComEC/Rec2-related protein" evidence="2">
    <location>
        <begin position="2"/>
        <end position="101"/>
    </location>
</feature>
<protein>
    <submittedName>
        <fullName evidence="3">ComEC/Rec2 family protein</fullName>
    </submittedName>
</protein>
<keyword evidence="1" id="KW-0472">Membrane</keyword>
<comment type="caution">
    <text evidence="3">The sequence shown here is derived from an EMBL/GenBank/DDBJ whole genome shotgun (WGS) entry which is preliminary data.</text>
</comment>
<evidence type="ECO:0000313" key="4">
    <source>
        <dbReference type="Proteomes" id="UP000019246"/>
    </source>
</evidence>
<reference evidence="3 4" key="1">
    <citation type="journal article" date="2014" name="Int. J. Syst. Evol. Microbiol.">
        <title>Listeria floridensis sp. nov., Listeria aquatica sp. nov., Listeria cornellensis sp. nov., Listeria riparia sp. nov. and Listeria grandensis sp. nov., from agricultural and natural environments.</title>
        <authorList>
            <person name="den Bakker H.C."/>
            <person name="Warchocki S."/>
            <person name="Wright E.M."/>
            <person name="Allred A.F."/>
            <person name="Ahlstrom C."/>
            <person name="Manuel C.S."/>
            <person name="Stasiewicz M.J."/>
            <person name="Burrell A."/>
            <person name="Roof S."/>
            <person name="Strawn L."/>
            <person name="Fortes E.D."/>
            <person name="Nightingale K.K."/>
            <person name="Kephart D."/>
            <person name="Wiedmann M."/>
        </authorList>
    </citation>
    <scope>NUCLEOTIDE SEQUENCE [LARGE SCALE GENOMIC DNA]</scope>
    <source>
        <strain evidence="3 4">FSL S10-1188</strain>
    </source>
</reference>
<accession>W7AVH5</accession>
<feature type="transmembrane region" description="Helical" evidence="1">
    <location>
        <begin position="57"/>
        <end position="75"/>
    </location>
</feature>
<dbReference type="Pfam" id="PF03772">
    <property type="entry name" value="Competence"/>
    <property type="match status" value="1"/>
</dbReference>
<dbReference type="NCBIfam" id="TIGR00360">
    <property type="entry name" value="ComEC_N-term"/>
    <property type="match status" value="1"/>
</dbReference>
<feature type="transmembrane region" description="Helical" evidence="1">
    <location>
        <begin position="6"/>
        <end position="22"/>
    </location>
</feature>
<feature type="transmembrane region" description="Helical" evidence="1">
    <location>
        <begin position="82"/>
        <end position="101"/>
    </location>
</feature>
<name>W7AVH5_9LIST</name>
<dbReference type="PATRIC" id="fig|1265818.5.peg.2336"/>
<evidence type="ECO:0000313" key="3">
    <source>
        <dbReference type="EMBL" id="EUJ17667.1"/>
    </source>
</evidence>
<keyword evidence="1" id="KW-0812">Transmembrane</keyword>
<gene>
    <name evidence="3" type="ORF">MAQA_11626</name>
</gene>
<evidence type="ECO:0000259" key="2">
    <source>
        <dbReference type="Pfam" id="PF03772"/>
    </source>
</evidence>
<feature type="transmembrane region" description="Helical" evidence="1">
    <location>
        <begin position="29"/>
        <end position="51"/>
    </location>
</feature>
<dbReference type="AlphaFoldDB" id="W7AVH5"/>
<dbReference type="EMBL" id="AOCG01000012">
    <property type="protein sequence ID" value="EUJ17667.1"/>
    <property type="molecule type" value="Genomic_DNA"/>
</dbReference>
<dbReference type="STRING" id="1265818.MAQA_11626"/>
<sequence length="102" mass="10845">MIAGLGAPVIRACGMTLLVLLGKKLKHPISPICAISLVFVASFVINPYVLFNAGFQLSYAVSFAILLGSPLISRARSHFGKGLIISVISTLASALILLFHFF</sequence>
<dbReference type="Proteomes" id="UP000019246">
    <property type="component" value="Unassembled WGS sequence"/>
</dbReference>
<organism evidence="3 4">
    <name type="scientific">Listeria aquatica FSL S10-1188</name>
    <dbReference type="NCBI Taxonomy" id="1265818"/>
    <lineage>
        <taxon>Bacteria</taxon>
        <taxon>Bacillati</taxon>
        <taxon>Bacillota</taxon>
        <taxon>Bacilli</taxon>
        <taxon>Bacillales</taxon>
        <taxon>Listeriaceae</taxon>
        <taxon>Listeria</taxon>
    </lineage>
</organism>
<dbReference type="InterPro" id="IPR004477">
    <property type="entry name" value="ComEC_N"/>
</dbReference>
<proteinExistence type="predicted"/>
<keyword evidence="4" id="KW-1185">Reference proteome</keyword>
<evidence type="ECO:0000256" key="1">
    <source>
        <dbReference type="SAM" id="Phobius"/>
    </source>
</evidence>